<name>G7I4G6_MEDTR</name>
<reference evidence="2" key="3">
    <citation type="submission" date="2015-04" db="UniProtKB">
        <authorList>
            <consortium name="EnsemblPlants"/>
        </authorList>
    </citation>
    <scope>IDENTIFICATION</scope>
    <source>
        <strain evidence="2">cv. Jemalong A17</strain>
    </source>
</reference>
<dbReference type="HOGENOM" id="CLU_2926020_0_0_1"/>
<dbReference type="AlphaFoldDB" id="G7I4G6"/>
<dbReference type="PaxDb" id="3880-AES59483"/>
<protein>
    <submittedName>
        <fullName evidence="1 2">Uncharacterized protein</fullName>
    </submittedName>
</protein>
<organism evidence="1 3">
    <name type="scientific">Medicago truncatula</name>
    <name type="common">Barrel medic</name>
    <name type="synonym">Medicago tribuloides</name>
    <dbReference type="NCBI Taxonomy" id="3880"/>
    <lineage>
        <taxon>Eukaryota</taxon>
        <taxon>Viridiplantae</taxon>
        <taxon>Streptophyta</taxon>
        <taxon>Embryophyta</taxon>
        <taxon>Tracheophyta</taxon>
        <taxon>Spermatophyta</taxon>
        <taxon>Magnoliopsida</taxon>
        <taxon>eudicotyledons</taxon>
        <taxon>Gunneridae</taxon>
        <taxon>Pentapetalae</taxon>
        <taxon>rosids</taxon>
        <taxon>fabids</taxon>
        <taxon>Fabales</taxon>
        <taxon>Fabaceae</taxon>
        <taxon>Papilionoideae</taxon>
        <taxon>50 kb inversion clade</taxon>
        <taxon>NPAAA clade</taxon>
        <taxon>Hologalegina</taxon>
        <taxon>IRL clade</taxon>
        <taxon>Trifolieae</taxon>
        <taxon>Medicago</taxon>
    </lineage>
</organism>
<dbReference type="EMBL" id="CM001217">
    <property type="protein sequence ID" value="AES59483.1"/>
    <property type="molecule type" value="Genomic_DNA"/>
</dbReference>
<proteinExistence type="predicted"/>
<gene>
    <name evidence="1" type="ordered locus">MTR_1g019900</name>
</gene>
<accession>G7I4G6</accession>
<dbReference type="Proteomes" id="UP000002051">
    <property type="component" value="Unassembled WGS sequence"/>
</dbReference>
<keyword evidence="3" id="KW-1185">Reference proteome</keyword>
<reference evidence="1 3" key="2">
    <citation type="journal article" date="2014" name="BMC Genomics">
        <title>An improved genome release (version Mt4.0) for the model legume Medicago truncatula.</title>
        <authorList>
            <person name="Tang H."/>
            <person name="Krishnakumar V."/>
            <person name="Bidwell S."/>
            <person name="Rosen B."/>
            <person name="Chan A."/>
            <person name="Zhou S."/>
            <person name="Gentzbittel L."/>
            <person name="Childs K.L."/>
            <person name="Yandell M."/>
            <person name="Gundlach H."/>
            <person name="Mayer K.F."/>
            <person name="Schwartz D.C."/>
            <person name="Town C.D."/>
        </authorList>
    </citation>
    <scope>GENOME REANNOTATION</scope>
    <source>
        <strain evidence="2 3">cv. Jemalong A17</strain>
    </source>
</reference>
<evidence type="ECO:0000313" key="1">
    <source>
        <dbReference type="EMBL" id="AES59483.1"/>
    </source>
</evidence>
<dbReference type="EnsemblPlants" id="AES59483">
    <property type="protein sequence ID" value="AES59483"/>
    <property type="gene ID" value="MTR_1g019900"/>
</dbReference>
<reference evidence="1 3" key="1">
    <citation type="journal article" date="2011" name="Nature">
        <title>The Medicago genome provides insight into the evolution of rhizobial symbioses.</title>
        <authorList>
            <person name="Young N.D."/>
            <person name="Debelle F."/>
            <person name="Oldroyd G.E."/>
            <person name="Geurts R."/>
            <person name="Cannon S.B."/>
            <person name="Udvardi M.K."/>
            <person name="Benedito V.A."/>
            <person name="Mayer K.F."/>
            <person name="Gouzy J."/>
            <person name="Schoof H."/>
            <person name="Van de Peer Y."/>
            <person name="Proost S."/>
            <person name="Cook D.R."/>
            <person name="Meyers B.C."/>
            <person name="Spannagl M."/>
            <person name="Cheung F."/>
            <person name="De Mita S."/>
            <person name="Krishnakumar V."/>
            <person name="Gundlach H."/>
            <person name="Zhou S."/>
            <person name="Mudge J."/>
            <person name="Bharti A.K."/>
            <person name="Murray J.D."/>
            <person name="Naoumkina M.A."/>
            <person name="Rosen B."/>
            <person name="Silverstein K.A."/>
            <person name="Tang H."/>
            <person name="Rombauts S."/>
            <person name="Zhao P.X."/>
            <person name="Zhou P."/>
            <person name="Barbe V."/>
            <person name="Bardou P."/>
            <person name="Bechner M."/>
            <person name="Bellec A."/>
            <person name="Berger A."/>
            <person name="Berges H."/>
            <person name="Bidwell S."/>
            <person name="Bisseling T."/>
            <person name="Choisne N."/>
            <person name="Couloux A."/>
            <person name="Denny R."/>
            <person name="Deshpande S."/>
            <person name="Dai X."/>
            <person name="Doyle J.J."/>
            <person name="Dudez A.M."/>
            <person name="Farmer A.D."/>
            <person name="Fouteau S."/>
            <person name="Franken C."/>
            <person name="Gibelin C."/>
            <person name="Gish J."/>
            <person name="Goldstein S."/>
            <person name="Gonzalez A.J."/>
            <person name="Green P.J."/>
            <person name="Hallab A."/>
            <person name="Hartog M."/>
            <person name="Hua A."/>
            <person name="Humphray S.J."/>
            <person name="Jeong D.H."/>
            <person name="Jing Y."/>
            <person name="Jocker A."/>
            <person name="Kenton S.M."/>
            <person name="Kim D.J."/>
            <person name="Klee K."/>
            <person name="Lai H."/>
            <person name="Lang C."/>
            <person name="Lin S."/>
            <person name="Macmil S.L."/>
            <person name="Magdelenat G."/>
            <person name="Matthews L."/>
            <person name="McCorrison J."/>
            <person name="Monaghan E.L."/>
            <person name="Mun J.H."/>
            <person name="Najar F.Z."/>
            <person name="Nicholson C."/>
            <person name="Noirot C."/>
            <person name="O'Bleness M."/>
            <person name="Paule C.R."/>
            <person name="Poulain J."/>
            <person name="Prion F."/>
            <person name="Qin B."/>
            <person name="Qu C."/>
            <person name="Retzel E.F."/>
            <person name="Riddle C."/>
            <person name="Sallet E."/>
            <person name="Samain S."/>
            <person name="Samson N."/>
            <person name="Sanders I."/>
            <person name="Saurat O."/>
            <person name="Scarpelli C."/>
            <person name="Schiex T."/>
            <person name="Segurens B."/>
            <person name="Severin A.J."/>
            <person name="Sherrier D.J."/>
            <person name="Shi R."/>
            <person name="Sims S."/>
            <person name="Singer S.R."/>
            <person name="Sinharoy S."/>
            <person name="Sterck L."/>
            <person name="Viollet A."/>
            <person name="Wang B.B."/>
            <person name="Wang K."/>
            <person name="Wang M."/>
            <person name="Wang X."/>
            <person name="Warfsmann J."/>
            <person name="Weissenbach J."/>
            <person name="White D.D."/>
            <person name="White J.D."/>
            <person name="Wiley G.B."/>
            <person name="Wincker P."/>
            <person name="Xing Y."/>
            <person name="Yang L."/>
            <person name="Yao Z."/>
            <person name="Ying F."/>
            <person name="Zhai J."/>
            <person name="Zhou L."/>
            <person name="Zuber A."/>
            <person name="Denarie J."/>
            <person name="Dixon R.A."/>
            <person name="May G.D."/>
            <person name="Schwartz D.C."/>
            <person name="Rogers J."/>
            <person name="Quetier F."/>
            <person name="Town C.D."/>
            <person name="Roe B.A."/>
        </authorList>
    </citation>
    <scope>NUCLEOTIDE SEQUENCE [LARGE SCALE GENOMIC DNA]</scope>
    <source>
        <strain evidence="1">A17</strain>
        <strain evidence="2 3">cv. Jemalong A17</strain>
    </source>
</reference>
<evidence type="ECO:0000313" key="2">
    <source>
        <dbReference type="EnsemblPlants" id="AES59483"/>
    </source>
</evidence>
<evidence type="ECO:0000313" key="3">
    <source>
        <dbReference type="Proteomes" id="UP000002051"/>
    </source>
</evidence>
<sequence length="61" mass="6866">MVAAGKLVNVPFSRIKQKLSVTVYDWTGRTPSEIIHAQILKATNSFLYWKSPTVIPAFVFV</sequence>